<keyword evidence="7" id="KW-1185">Reference proteome</keyword>
<dbReference type="Pfam" id="PF07627">
    <property type="entry name" value="PSCyt3"/>
    <property type="match status" value="1"/>
</dbReference>
<dbReference type="RefSeq" id="WP_145352556.1">
    <property type="nucleotide sequence ID" value="NZ_CP036262.1"/>
</dbReference>
<feature type="domain" description="DUF1587" evidence="2">
    <location>
        <begin position="205"/>
        <end position="243"/>
    </location>
</feature>
<dbReference type="InterPro" id="IPR013042">
    <property type="entry name" value="DUF1592"/>
</dbReference>
<dbReference type="InterPro" id="IPR011478">
    <property type="entry name" value="DUF1585"/>
</dbReference>
<reference evidence="6 7" key="1">
    <citation type="submission" date="2019-02" db="EMBL/GenBank/DDBJ databases">
        <title>Deep-cultivation of Planctomycetes and their phenomic and genomic characterization uncovers novel biology.</title>
        <authorList>
            <person name="Wiegand S."/>
            <person name="Jogler M."/>
            <person name="Boedeker C."/>
            <person name="Pinto D."/>
            <person name="Vollmers J."/>
            <person name="Rivas-Marin E."/>
            <person name="Kohn T."/>
            <person name="Peeters S.H."/>
            <person name="Heuer A."/>
            <person name="Rast P."/>
            <person name="Oberbeckmann S."/>
            <person name="Bunk B."/>
            <person name="Jeske O."/>
            <person name="Meyerdierks A."/>
            <person name="Storesund J.E."/>
            <person name="Kallscheuer N."/>
            <person name="Luecker S."/>
            <person name="Lage O.M."/>
            <person name="Pohl T."/>
            <person name="Merkel B.J."/>
            <person name="Hornburger P."/>
            <person name="Mueller R.-W."/>
            <person name="Bruemmer F."/>
            <person name="Labrenz M."/>
            <person name="Spormann A.M."/>
            <person name="Op den Camp H."/>
            <person name="Overmann J."/>
            <person name="Amann R."/>
            <person name="Jetten M.S.M."/>
            <person name="Mascher T."/>
            <person name="Medema M.H."/>
            <person name="Devos D.P."/>
            <person name="Kaster A.-K."/>
            <person name="Ovreas L."/>
            <person name="Rohde M."/>
            <person name="Galperin M.Y."/>
            <person name="Jogler C."/>
        </authorList>
    </citation>
    <scope>NUCLEOTIDE SEQUENCE [LARGE SCALE GENOMIC DNA]</scope>
    <source>
        <strain evidence="6 7">FF011L</strain>
    </source>
</reference>
<dbReference type="OrthoDB" id="175242at2"/>
<name>A0A517MI37_9BACT</name>
<accession>A0A517MI37</accession>
<dbReference type="InterPro" id="IPR013036">
    <property type="entry name" value="DUF1587"/>
</dbReference>
<evidence type="ECO:0000259" key="2">
    <source>
        <dbReference type="Pfam" id="PF07626"/>
    </source>
</evidence>
<evidence type="ECO:0000259" key="3">
    <source>
        <dbReference type="Pfam" id="PF07627"/>
    </source>
</evidence>
<dbReference type="Pfam" id="PF07631">
    <property type="entry name" value="PSD4"/>
    <property type="match status" value="1"/>
</dbReference>
<evidence type="ECO:0000259" key="5">
    <source>
        <dbReference type="Pfam" id="PF07637"/>
    </source>
</evidence>
<protein>
    <recommendedName>
        <fullName evidence="8">Cytochrome c domain-containing protein</fullName>
    </recommendedName>
</protein>
<evidence type="ECO:0000259" key="4">
    <source>
        <dbReference type="Pfam" id="PF07631"/>
    </source>
</evidence>
<dbReference type="Proteomes" id="UP000320672">
    <property type="component" value="Chromosome"/>
</dbReference>
<sequence length="706" mass="79666">MRFVQPLDLKTFSPRLIVRSVGIPLLALFALPALLEASDDDPFAQIIAPAFQQHCAKCHGSEEESEADLNLLALDRGDLLERAELVRSLVDALDLKEMPPQDEPPLEPGLRETLIGELTSILHTSIAKQQRFSQTPIRRMNRFQYNNAVTDLFELKCVVFTLPERMMRGHNGYFKPKSGKMADVVAVGSRPLGKSQMIEPRLAGVTAFPQDLRAEHGFDNQGDHLSLSPLLMEAFLQLGQSITQSPDFHAKNVGIWKDFFAAPAVEQELHVEVRRRLDRFLYKAFRRPVSEEIRERYVGFAIAQIESKVPFPDAMKAVAAAVLASPRFLYLYETSSQTDATEEVDDFELASRLSFFLWGSLPDQILLDAASNGRLKEQEVLIGQVERMLKDPKLKRFCDSFPTQWLQLERIISSVPNRNKYPEFYYLKYRDSMHMMIEPLLVFETVLIENQPITQLIDSDFTYRSKLLAEAYQPGAKKKAGGGGEVTALRFRRIPVTDRRNGGVITNAAVMTMTSGPERTQPITRGAWIASVIFNNPPDPPPADVPALDDTPSAAEQNLTLRERLAMHRQRSDCKGCHEQIDPLGFALENYDPIGVWRDQYENGRDVDMAGKLFQKHEFSDVIEFKDAMLAEKDRFTRALGGHLLSFALARELDAVDHFALDQIVVDCAADDYKIQTLLKQVVLSKPFRHKYTPAHPAVQSTGTQP</sequence>
<feature type="domain" description="DUF1588" evidence="3">
    <location>
        <begin position="502"/>
        <end position="600"/>
    </location>
</feature>
<evidence type="ECO:0000259" key="1">
    <source>
        <dbReference type="Pfam" id="PF07624"/>
    </source>
</evidence>
<dbReference type="Pfam" id="PF07626">
    <property type="entry name" value="PSD3"/>
    <property type="match status" value="1"/>
</dbReference>
<evidence type="ECO:0000313" key="6">
    <source>
        <dbReference type="EMBL" id="QDS94534.1"/>
    </source>
</evidence>
<feature type="domain" description="DUF1595" evidence="5">
    <location>
        <begin position="273"/>
        <end position="333"/>
    </location>
</feature>
<dbReference type="KEGG" id="rml:FF011L_33130"/>
<dbReference type="InterPro" id="IPR013039">
    <property type="entry name" value="DUF1588"/>
</dbReference>
<evidence type="ECO:0008006" key="8">
    <source>
        <dbReference type="Google" id="ProtNLM"/>
    </source>
</evidence>
<feature type="domain" description="DUF1592" evidence="4">
    <location>
        <begin position="345"/>
        <end position="472"/>
    </location>
</feature>
<evidence type="ECO:0000313" key="7">
    <source>
        <dbReference type="Proteomes" id="UP000320672"/>
    </source>
</evidence>
<dbReference type="AlphaFoldDB" id="A0A517MI37"/>
<proteinExistence type="predicted"/>
<dbReference type="Pfam" id="PF07637">
    <property type="entry name" value="PSD5"/>
    <property type="match status" value="1"/>
</dbReference>
<dbReference type="InterPro" id="IPR013043">
    <property type="entry name" value="DUF1595"/>
</dbReference>
<feature type="domain" description="DUF1585" evidence="1">
    <location>
        <begin position="617"/>
        <end position="688"/>
    </location>
</feature>
<dbReference type="Pfam" id="PF07624">
    <property type="entry name" value="PSD2"/>
    <property type="match status" value="1"/>
</dbReference>
<organism evidence="6 7">
    <name type="scientific">Roseimaritima multifibrata</name>
    <dbReference type="NCBI Taxonomy" id="1930274"/>
    <lineage>
        <taxon>Bacteria</taxon>
        <taxon>Pseudomonadati</taxon>
        <taxon>Planctomycetota</taxon>
        <taxon>Planctomycetia</taxon>
        <taxon>Pirellulales</taxon>
        <taxon>Pirellulaceae</taxon>
        <taxon>Roseimaritima</taxon>
    </lineage>
</organism>
<gene>
    <name evidence="6" type="ORF">FF011L_33130</name>
</gene>
<dbReference type="EMBL" id="CP036262">
    <property type="protein sequence ID" value="QDS94534.1"/>
    <property type="molecule type" value="Genomic_DNA"/>
</dbReference>